<organism evidence="4 5">
    <name type="scientific">Acaryochloris thomasi RCC1774</name>
    <dbReference type="NCBI Taxonomy" id="1764569"/>
    <lineage>
        <taxon>Bacteria</taxon>
        <taxon>Bacillati</taxon>
        <taxon>Cyanobacteriota</taxon>
        <taxon>Cyanophyceae</taxon>
        <taxon>Acaryochloridales</taxon>
        <taxon>Acaryochloridaceae</taxon>
        <taxon>Acaryochloris</taxon>
        <taxon>Acaryochloris thomasi</taxon>
    </lineage>
</organism>
<dbReference type="AlphaFoldDB" id="A0A2W1JU08"/>
<evidence type="ECO:0000256" key="2">
    <source>
        <dbReference type="ARBA" id="ARBA00025265"/>
    </source>
</evidence>
<dbReference type="RefSeq" id="WP_110985645.1">
    <property type="nucleotide sequence ID" value="NZ_CAWNWM010000004.1"/>
</dbReference>
<dbReference type="Gene3D" id="3.30.1070.10">
    <property type="entry name" value="Cell division topological specificity factor MinE"/>
    <property type="match status" value="1"/>
</dbReference>
<dbReference type="EMBL" id="PQWO01000004">
    <property type="protein sequence ID" value="PZD74022.1"/>
    <property type="molecule type" value="Genomic_DNA"/>
</dbReference>
<evidence type="ECO:0000313" key="5">
    <source>
        <dbReference type="Proteomes" id="UP000248857"/>
    </source>
</evidence>
<comment type="function">
    <text evidence="2 3">Prevents the cell division inhibition by proteins MinC and MinD at internal division sites while permitting inhibition at polar sites. This ensures cell division at the proper site by restricting the formation of a division septum at the midpoint of the long axis of the cell.</text>
</comment>
<dbReference type="Pfam" id="PF03776">
    <property type="entry name" value="MinE"/>
    <property type="match status" value="1"/>
</dbReference>
<keyword evidence="5" id="KW-1185">Reference proteome</keyword>
<name>A0A2W1JU08_9CYAN</name>
<proteinExistence type="inferred from homology"/>
<accession>A0A2W1JU08</accession>
<dbReference type="NCBIfam" id="TIGR01215">
    <property type="entry name" value="minE"/>
    <property type="match status" value="1"/>
</dbReference>
<keyword evidence="3" id="KW-0131">Cell cycle</keyword>
<evidence type="ECO:0000256" key="3">
    <source>
        <dbReference type="HAMAP-Rule" id="MF_00262"/>
    </source>
</evidence>
<evidence type="ECO:0000313" key="4">
    <source>
        <dbReference type="EMBL" id="PZD74022.1"/>
    </source>
</evidence>
<reference evidence="4 5" key="1">
    <citation type="journal article" date="2018" name="Sci. Rep.">
        <title>A novel species of the marine cyanobacterium Acaryochloris with a unique pigment content and lifestyle.</title>
        <authorList>
            <person name="Partensky F."/>
            <person name="Six C."/>
            <person name="Ratin M."/>
            <person name="Garczarek L."/>
            <person name="Vaulot D."/>
            <person name="Probert I."/>
            <person name="Calteau A."/>
            <person name="Gourvil P."/>
            <person name="Marie D."/>
            <person name="Grebert T."/>
            <person name="Bouchier C."/>
            <person name="Le Panse S."/>
            <person name="Gachenot M."/>
            <person name="Rodriguez F."/>
            <person name="Garrido J.L."/>
        </authorList>
    </citation>
    <scope>NUCLEOTIDE SEQUENCE [LARGE SCALE GENOMIC DNA]</scope>
    <source>
        <strain evidence="4 5">RCC1774</strain>
    </source>
</reference>
<sequence>MLNDILERLFLGSDINNTSREDVKGRLKLVLAHDRSNLSPEMLESMRRDILEVVSRYVELDPEGLEVALESDQRATALIANLPIRRIKAQPQP</sequence>
<dbReference type="GO" id="GO:0051301">
    <property type="term" value="P:cell division"/>
    <property type="evidence" value="ECO:0007669"/>
    <property type="project" value="UniProtKB-KW"/>
</dbReference>
<dbReference type="InterPro" id="IPR036707">
    <property type="entry name" value="MinE_sf"/>
</dbReference>
<dbReference type="OrthoDB" id="9796578at2"/>
<dbReference type="InterPro" id="IPR005527">
    <property type="entry name" value="MinE"/>
</dbReference>
<gene>
    <name evidence="4" type="primary">minE_1</name>
    <name evidence="3" type="synonym">minE</name>
    <name evidence="4" type="ORF">C1752_01681</name>
</gene>
<comment type="caution">
    <text evidence="4">The sequence shown here is derived from an EMBL/GenBank/DDBJ whole genome shotgun (WGS) entry which is preliminary data.</text>
</comment>
<evidence type="ECO:0000256" key="1">
    <source>
        <dbReference type="ARBA" id="ARBA00008168"/>
    </source>
</evidence>
<dbReference type="GO" id="GO:0032955">
    <property type="term" value="P:regulation of division septum assembly"/>
    <property type="evidence" value="ECO:0007669"/>
    <property type="project" value="InterPro"/>
</dbReference>
<dbReference type="Proteomes" id="UP000248857">
    <property type="component" value="Unassembled WGS sequence"/>
</dbReference>
<dbReference type="HAMAP" id="MF_00262">
    <property type="entry name" value="MinE"/>
    <property type="match status" value="1"/>
</dbReference>
<dbReference type="SUPFAM" id="SSF55229">
    <property type="entry name" value="Cell division protein MinE topological specificity domain"/>
    <property type="match status" value="1"/>
</dbReference>
<protein>
    <recommendedName>
        <fullName evidence="3">Cell division topological specificity factor</fullName>
    </recommendedName>
</protein>
<comment type="similarity">
    <text evidence="1 3">Belongs to the MinE family.</text>
</comment>
<keyword evidence="3 4" id="KW-0132">Cell division</keyword>